<sequence length="488" mass="53741">MLRSSSFRRSFRDRGYVILLLTLLLALSGIGTASAAPGGPAKGAEIDVSNCAWPIHTDGRQSGFGFNDRFGAYSGVMMFTDLPGGHWRFSGDYPKARWMEYESYDRLVGSQDSISGQTIDADAGSSNPFAPGAAPYKPGNHYKVDLYNAPPDQRIKNAHNLFYGAWKNDPTYGKYLHSGIQSVLYRVYAAPGDVDSLGGAGRPHMSWVVDDPATSPFADSGQACASLEQAHQAYAPWPQIVTGLESINDTVIAPQIVPFAQRYLQYSVDPTSPPAINVLRPSPNGYGAPEGLWFNSRTPYVGLAPNKLVGPLLVVRFKAPTFPRIDEGKPATGNEQTQYWDWCSTQFLTPLNYTIACRHDSQFTLDKDGWATLVISTDDERPVIDGQPYKDWIPMAGNVGLSVMRQLDPNRQTFPQSPYFMPPVKIGDTNLPIDIVPGQLQQRDIKNHMGEYFPIAKYCTRAEFEKDRCATAAPRLTDGITALLPQSK</sequence>
<gene>
    <name evidence="2" type="ORF">FOY51_16865</name>
</gene>
<evidence type="ECO:0000256" key="1">
    <source>
        <dbReference type="SAM" id="SignalP"/>
    </source>
</evidence>
<proteinExistence type="predicted"/>
<feature type="chain" id="PRO_5022687920" description="DUF4185 domain-containing protein" evidence="1">
    <location>
        <begin position="36"/>
        <end position="488"/>
    </location>
</feature>
<accession>A0A5A7S805</accession>
<evidence type="ECO:0008006" key="4">
    <source>
        <dbReference type="Google" id="ProtNLM"/>
    </source>
</evidence>
<feature type="signal peptide" evidence="1">
    <location>
        <begin position="1"/>
        <end position="35"/>
    </location>
</feature>
<dbReference type="RefSeq" id="WP_149431409.1">
    <property type="nucleotide sequence ID" value="NZ_VLNY01000007.1"/>
</dbReference>
<dbReference type="AlphaFoldDB" id="A0A5A7S805"/>
<organism evidence="2 3">
    <name type="scientific">Antrihabitans cavernicola</name>
    <dbReference type="NCBI Taxonomy" id="2495913"/>
    <lineage>
        <taxon>Bacteria</taxon>
        <taxon>Bacillati</taxon>
        <taxon>Actinomycetota</taxon>
        <taxon>Actinomycetes</taxon>
        <taxon>Mycobacteriales</taxon>
        <taxon>Nocardiaceae</taxon>
        <taxon>Antrihabitans</taxon>
    </lineage>
</organism>
<protein>
    <recommendedName>
        <fullName evidence="4">DUF4185 domain-containing protein</fullName>
    </recommendedName>
</protein>
<evidence type="ECO:0000313" key="2">
    <source>
        <dbReference type="EMBL" id="KAA0022046.1"/>
    </source>
</evidence>
<dbReference type="Proteomes" id="UP000322244">
    <property type="component" value="Unassembled WGS sequence"/>
</dbReference>
<dbReference type="OrthoDB" id="9146291at2"/>
<name>A0A5A7S805_9NOCA</name>
<dbReference type="EMBL" id="VLNY01000007">
    <property type="protein sequence ID" value="KAA0022046.1"/>
    <property type="molecule type" value="Genomic_DNA"/>
</dbReference>
<keyword evidence="1" id="KW-0732">Signal</keyword>
<comment type="caution">
    <text evidence="2">The sequence shown here is derived from an EMBL/GenBank/DDBJ whole genome shotgun (WGS) entry which is preliminary data.</text>
</comment>
<reference evidence="2 3" key="1">
    <citation type="submission" date="2019-07" db="EMBL/GenBank/DDBJ databases">
        <title>Rhodococcus cavernicolus sp. nov., isolated from a cave.</title>
        <authorList>
            <person name="Lee S.D."/>
        </authorList>
    </citation>
    <scope>NUCLEOTIDE SEQUENCE [LARGE SCALE GENOMIC DNA]</scope>
    <source>
        <strain evidence="2 3">C1-24</strain>
    </source>
</reference>
<keyword evidence="3" id="KW-1185">Reference proteome</keyword>
<evidence type="ECO:0000313" key="3">
    <source>
        <dbReference type="Proteomes" id="UP000322244"/>
    </source>
</evidence>